<feature type="transmembrane region" description="Helical" evidence="1">
    <location>
        <begin position="442"/>
        <end position="464"/>
    </location>
</feature>
<organism evidence="3 4">
    <name type="scientific">Lachnellula arida</name>
    <dbReference type="NCBI Taxonomy" id="1316785"/>
    <lineage>
        <taxon>Eukaryota</taxon>
        <taxon>Fungi</taxon>
        <taxon>Dikarya</taxon>
        <taxon>Ascomycota</taxon>
        <taxon>Pezizomycotina</taxon>
        <taxon>Leotiomycetes</taxon>
        <taxon>Helotiales</taxon>
        <taxon>Lachnaceae</taxon>
        <taxon>Lachnellula</taxon>
    </lineage>
</organism>
<evidence type="ECO:0000259" key="2">
    <source>
        <dbReference type="Pfam" id="PF01757"/>
    </source>
</evidence>
<dbReference type="InterPro" id="IPR002656">
    <property type="entry name" value="Acyl_transf_3_dom"/>
</dbReference>
<name>A0A8T9B2K5_9HELO</name>
<dbReference type="PANTHER" id="PTHR23028">
    <property type="entry name" value="ACETYLTRANSFERASE"/>
    <property type="match status" value="1"/>
</dbReference>
<accession>A0A8T9B2K5</accession>
<keyword evidence="1" id="KW-0472">Membrane</keyword>
<feature type="domain" description="Acyltransferase 3" evidence="2">
    <location>
        <begin position="76"/>
        <end position="453"/>
    </location>
</feature>
<keyword evidence="1" id="KW-1133">Transmembrane helix</keyword>
<evidence type="ECO:0000256" key="1">
    <source>
        <dbReference type="SAM" id="Phobius"/>
    </source>
</evidence>
<protein>
    <recommendedName>
        <fullName evidence="2">Acyltransferase 3 domain-containing protein</fullName>
    </recommendedName>
</protein>
<comment type="caution">
    <text evidence="3">The sequence shown here is derived from an EMBL/GenBank/DDBJ whole genome shotgun (WGS) entry which is preliminary data.</text>
</comment>
<dbReference type="OrthoDB" id="5819582at2759"/>
<feature type="transmembrane region" description="Helical" evidence="1">
    <location>
        <begin position="323"/>
        <end position="342"/>
    </location>
</feature>
<dbReference type="Proteomes" id="UP000469559">
    <property type="component" value="Unassembled WGS sequence"/>
</dbReference>
<feature type="transmembrane region" description="Helical" evidence="1">
    <location>
        <begin position="122"/>
        <end position="142"/>
    </location>
</feature>
<dbReference type="PANTHER" id="PTHR23028:SF134">
    <property type="entry name" value="PUTATIVE (AFU_ORTHOLOGUE AFUA_4G08520)-RELATED"/>
    <property type="match status" value="1"/>
</dbReference>
<dbReference type="AlphaFoldDB" id="A0A8T9B2K5"/>
<keyword evidence="4" id="KW-1185">Reference proteome</keyword>
<gene>
    <name evidence="3" type="ORF">LARI1_G007621</name>
</gene>
<keyword evidence="1" id="KW-0812">Transmembrane</keyword>
<feature type="transmembrane region" description="Helical" evidence="1">
    <location>
        <begin position="411"/>
        <end position="430"/>
    </location>
</feature>
<proteinExistence type="predicted"/>
<feature type="transmembrane region" description="Helical" evidence="1">
    <location>
        <begin position="251"/>
        <end position="269"/>
    </location>
</feature>
<dbReference type="Pfam" id="PF01757">
    <property type="entry name" value="Acyl_transf_3"/>
    <property type="match status" value="1"/>
</dbReference>
<feature type="transmembrane region" description="Helical" evidence="1">
    <location>
        <begin position="281"/>
        <end position="303"/>
    </location>
</feature>
<evidence type="ECO:0000313" key="4">
    <source>
        <dbReference type="Proteomes" id="UP000469559"/>
    </source>
</evidence>
<feature type="transmembrane region" description="Helical" evidence="1">
    <location>
        <begin position="83"/>
        <end position="102"/>
    </location>
</feature>
<feature type="transmembrane region" description="Helical" evidence="1">
    <location>
        <begin position="373"/>
        <end position="390"/>
    </location>
</feature>
<dbReference type="EMBL" id="QGMF01000808">
    <property type="protein sequence ID" value="TVY13945.1"/>
    <property type="molecule type" value="Genomic_DNA"/>
</dbReference>
<evidence type="ECO:0000313" key="3">
    <source>
        <dbReference type="EMBL" id="TVY13945.1"/>
    </source>
</evidence>
<dbReference type="GO" id="GO:0016747">
    <property type="term" value="F:acyltransferase activity, transferring groups other than amino-acyl groups"/>
    <property type="evidence" value="ECO:0007669"/>
    <property type="project" value="InterPro"/>
</dbReference>
<dbReference type="InterPro" id="IPR050879">
    <property type="entry name" value="Acyltransferase_3"/>
</dbReference>
<reference evidence="3 4" key="1">
    <citation type="submission" date="2018-05" db="EMBL/GenBank/DDBJ databases">
        <title>Whole genome sequencing for identification of molecular markers to develop diagnostic detection tools for the regulated plant pathogen Lachnellula willkommii.</title>
        <authorList>
            <person name="Giroux E."/>
            <person name="Bilodeau G."/>
        </authorList>
    </citation>
    <scope>NUCLEOTIDE SEQUENCE [LARGE SCALE GENOMIC DNA]</scope>
    <source>
        <strain evidence="3 4">CBS 203.66</strain>
    </source>
</reference>
<sequence length="511" mass="57819">MNDANGRLSSDCELAEQGESTDLEAMTGTDHGEIFQPTLSADAPSRFSHSQLQMLSTIHKLLRYPPQGSLEVRPTSWLDGVRGIAALEVYIFHTMALWASVAPAWSPETGEKNYLQWPILRTFFISGGTAVCLFFVLSGYVLTHKSLRWLREGFPEKLQVYPAIASSLFRRGLRLYLPPVLLTFCEMLATRCGVSPPLNFMFIPEPTLLAQFVDWLKEINRFVNPVYNFPSAVQGSAIGMKYDPVVWTLPLEYYGSLLCYMFLFVFVRIEKVWLRMGLLTFFSGSFLLIGSWNLFCFLAGMLIADFHLIQEENDQKPSIQHGVIWTTLFAIAFYVAGLPSLGSPIARMQPMPGFEILHALTPMNLSMEDHSRFWWSISGVLMLLAISQLPRLKKLFETNFCQYMGKIAFSLYLIHEFCLVLFGLSLQSFMMRLEPTAGTFGYWLLCVVWYILFTVPTFALAAQVEVCMRIPIRKSCFPMGADEAVSGDYMPASETALRLLGSVQALNFYLC</sequence>